<organism evidence="2 3">
    <name type="scientific">Euplotes crassus</name>
    <dbReference type="NCBI Taxonomy" id="5936"/>
    <lineage>
        <taxon>Eukaryota</taxon>
        <taxon>Sar</taxon>
        <taxon>Alveolata</taxon>
        <taxon>Ciliophora</taxon>
        <taxon>Intramacronucleata</taxon>
        <taxon>Spirotrichea</taxon>
        <taxon>Hypotrichia</taxon>
        <taxon>Euplotida</taxon>
        <taxon>Euplotidae</taxon>
        <taxon>Moneuplotes</taxon>
    </lineage>
</organism>
<evidence type="ECO:0000313" key="2">
    <source>
        <dbReference type="EMBL" id="CAI2375164.1"/>
    </source>
</evidence>
<gene>
    <name evidence="2" type="ORF">ECRASSUSDP1_LOCUS16524</name>
</gene>
<feature type="region of interest" description="Disordered" evidence="1">
    <location>
        <begin position="274"/>
        <end position="323"/>
    </location>
</feature>
<evidence type="ECO:0000313" key="3">
    <source>
        <dbReference type="Proteomes" id="UP001295684"/>
    </source>
</evidence>
<sequence length="323" mass="37548">MHGLNNENTKITRHAVNLSKIRYIPEKVPKEINRNNVLKTLICHEKIFSRFLDPSRKLISVDYMLNVLNAASVGAIGMFLKCMERIDTLLFKKPSKIKDEYCIEKGLENEDMRRQLKCSLNKTLKYQWIKSEKSKDDGGISDCSLSDSDKENDPKNGIKENKKSKHKLWEKSILITIDWVYGLDKYYSEANHKNAPILSKEKFEMHLAKARFIINFPEQWLGYITKGCGTVPYEKYADFDGFNLHSIEKGPKFDEISRFIKKYPSATTYAPSRYTGSLQHTDRDMSYSHQNLESETSKSKKKRRKKSDTSKSPKKYKKFKSGI</sequence>
<dbReference type="AlphaFoldDB" id="A0AAD1XM40"/>
<protein>
    <submittedName>
        <fullName evidence="2">Uncharacterized protein</fullName>
    </submittedName>
</protein>
<proteinExistence type="predicted"/>
<dbReference type="Proteomes" id="UP001295684">
    <property type="component" value="Unassembled WGS sequence"/>
</dbReference>
<name>A0AAD1XM40_EUPCR</name>
<feature type="compositionally biased region" description="Basic and acidic residues" evidence="1">
    <location>
        <begin position="147"/>
        <end position="160"/>
    </location>
</feature>
<reference evidence="2" key="1">
    <citation type="submission" date="2023-07" db="EMBL/GenBank/DDBJ databases">
        <authorList>
            <consortium name="AG Swart"/>
            <person name="Singh M."/>
            <person name="Singh A."/>
            <person name="Seah K."/>
            <person name="Emmerich C."/>
        </authorList>
    </citation>
    <scope>NUCLEOTIDE SEQUENCE</scope>
    <source>
        <strain evidence="2">DP1</strain>
    </source>
</reference>
<comment type="caution">
    <text evidence="2">The sequence shown here is derived from an EMBL/GenBank/DDBJ whole genome shotgun (WGS) entry which is preliminary data.</text>
</comment>
<feature type="compositionally biased region" description="Basic residues" evidence="1">
    <location>
        <begin position="299"/>
        <end position="323"/>
    </location>
</feature>
<evidence type="ECO:0000256" key="1">
    <source>
        <dbReference type="SAM" id="MobiDB-lite"/>
    </source>
</evidence>
<dbReference type="EMBL" id="CAMPGE010016619">
    <property type="protein sequence ID" value="CAI2375164.1"/>
    <property type="molecule type" value="Genomic_DNA"/>
</dbReference>
<keyword evidence="3" id="KW-1185">Reference proteome</keyword>
<feature type="region of interest" description="Disordered" evidence="1">
    <location>
        <begin position="134"/>
        <end position="160"/>
    </location>
</feature>
<accession>A0AAD1XM40</accession>